<dbReference type="PROSITE" id="PS50835">
    <property type="entry name" value="IG_LIKE"/>
    <property type="match status" value="3"/>
</dbReference>
<comment type="similarity">
    <text evidence="12">Belongs to the immunoglobulin superfamily. IgLON family.</text>
</comment>
<dbReference type="InterPro" id="IPR013098">
    <property type="entry name" value="Ig_I-set"/>
</dbReference>
<protein>
    <submittedName>
        <fullName evidence="14">Opioid binding protein/cell adhesion molecule like</fullName>
    </submittedName>
</protein>
<keyword evidence="5" id="KW-0677">Repeat</keyword>
<keyword evidence="9" id="KW-0325">Glycoprotein</keyword>
<dbReference type="InterPro" id="IPR036179">
    <property type="entry name" value="Ig-like_dom_sf"/>
</dbReference>
<dbReference type="InterPro" id="IPR050876">
    <property type="entry name" value="IgLON_domain"/>
</dbReference>
<evidence type="ECO:0000313" key="14">
    <source>
        <dbReference type="Ensembl" id="ENSGALP00010033791.1"/>
    </source>
</evidence>
<feature type="domain" description="Ig-like" evidence="13">
    <location>
        <begin position="85"/>
        <end position="194"/>
    </location>
</feature>
<evidence type="ECO:0000256" key="3">
    <source>
        <dbReference type="ARBA" id="ARBA00022622"/>
    </source>
</evidence>
<gene>
    <name evidence="14" type="primary">OPCML</name>
</gene>
<evidence type="ECO:0000256" key="4">
    <source>
        <dbReference type="ARBA" id="ARBA00022729"/>
    </source>
</evidence>
<keyword evidence="10" id="KW-0449">Lipoprotein</keyword>
<evidence type="ECO:0000256" key="9">
    <source>
        <dbReference type="ARBA" id="ARBA00023180"/>
    </source>
</evidence>
<keyword evidence="15" id="KW-1185">Reference proteome</keyword>
<evidence type="ECO:0000256" key="11">
    <source>
        <dbReference type="ARBA" id="ARBA00023319"/>
    </source>
</evidence>
<dbReference type="Gene3D" id="2.60.40.10">
    <property type="entry name" value="Immunoglobulins"/>
    <property type="match status" value="3"/>
</dbReference>
<dbReference type="GO" id="GO:0050839">
    <property type="term" value="F:cell adhesion molecule binding"/>
    <property type="evidence" value="ECO:0000318"/>
    <property type="project" value="GO_Central"/>
</dbReference>
<reference evidence="14" key="3">
    <citation type="submission" date="2025-09" db="UniProtKB">
        <authorList>
            <consortium name="Ensembl"/>
        </authorList>
    </citation>
    <scope>IDENTIFICATION</scope>
    <source>
        <strain evidence="14">broiler</strain>
    </source>
</reference>
<dbReference type="FunCoup" id="A0A8V0ZTF2">
    <property type="interactions" value="51"/>
</dbReference>
<evidence type="ECO:0000256" key="1">
    <source>
        <dbReference type="ARBA" id="ARBA00004609"/>
    </source>
</evidence>
<dbReference type="GO" id="GO:0005886">
    <property type="term" value="C:plasma membrane"/>
    <property type="evidence" value="ECO:0000318"/>
    <property type="project" value="GO_Central"/>
</dbReference>
<dbReference type="FunFam" id="2.60.40.10:FF:000013">
    <property type="entry name" value="cell adhesion molecule 1 isoform X1"/>
    <property type="match status" value="1"/>
</dbReference>
<accession>A0A8V0ZTF2</accession>
<reference evidence="14" key="2">
    <citation type="submission" date="2025-08" db="UniProtKB">
        <authorList>
            <consortium name="Ensembl"/>
        </authorList>
    </citation>
    <scope>IDENTIFICATION</scope>
    <source>
        <strain evidence="14">broiler</strain>
    </source>
</reference>
<dbReference type="Pfam" id="PF07679">
    <property type="entry name" value="I-set"/>
    <property type="match status" value="1"/>
</dbReference>
<keyword evidence="11" id="KW-0393">Immunoglobulin domain</keyword>
<feature type="domain" description="Ig-like" evidence="13">
    <location>
        <begin position="290"/>
        <end position="377"/>
    </location>
</feature>
<dbReference type="GlyGen" id="A0A8V0ZTF2">
    <property type="glycosylation" value="1 site"/>
</dbReference>
<dbReference type="OrthoDB" id="6159398at2759"/>
<evidence type="ECO:0000256" key="5">
    <source>
        <dbReference type="ARBA" id="ARBA00022737"/>
    </source>
</evidence>
<keyword evidence="2" id="KW-1003">Cell membrane</keyword>
<evidence type="ECO:0000256" key="8">
    <source>
        <dbReference type="ARBA" id="ARBA00023157"/>
    </source>
</evidence>
<dbReference type="Ensembl" id="ENSGALT00010055813.1">
    <property type="protein sequence ID" value="ENSGALP00010033791.1"/>
    <property type="gene ID" value="ENSGALG00010022932.1"/>
</dbReference>
<dbReference type="GO" id="GO:0098609">
    <property type="term" value="P:cell-cell adhesion"/>
    <property type="evidence" value="ECO:0000318"/>
    <property type="project" value="GO_Central"/>
</dbReference>
<name>A0A8V0ZTF2_CHICK</name>
<dbReference type="PANTHER" id="PTHR42757">
    <property type="entry name" value="IGLON FAMILY OF IMMUNOGLOBULIN SUPERFAMILY-RELATED"/>
    <property type="match status" value="1"/>
</dbReference>
<comment type="subcellular location">
    <subcellularLocation>
        <location evidence="1">Cell membrane</location>
        <topology evidence="1">Lipid-anchor</topology>
        <topology evidence="1">GPI-anchor</topology>
    </subcellularLocation>
</comment>
<dbReference type="FunFam" id="2.60.40.10:FF:000113">
    <property type="entry name" value="Opioid-binding protein/cell adhesion molecule"/>
    <property type="match status" value="1"/>
</dbReference>
<evidence type="ECO:0000256" key="7">
    <source>
        <dbReference type="ARBA" id="ARBA00023136"/>
    </source>
</evidence>
<sequence length="412" mass="44917">MFPSLPACWLDVSGSFSSSSLGVCRPLSPAVAVYITPGWLEGCADKPNCQQILQLHLQSWASGGCGKPLRRVEVKPNGIFICASPRAVGEKRKGKKAVPFSEESCHDGECRRWWKGCTALVCTVCTVDDRVTRVAWLNRSTILYAGNDKWSIDNRVVILSNTKTQYSIKIHNVDVYDEGPYTCSVQTDNHPKTSRVHLIVQVPPQIVNISSDITVNEGSSVTLMCLAFGRPEPTVTWRHLSGKGQGFVSEDEYLEITGITREQSGEYECSAVNDVAVPDVRKVKVTVNYPPYISNAKNTGASVGQKGILQCEASAVPVAEFQWFKEDTRLANGLEGVRIESKGRLSTLTFFNVSEKDYGNYTCVATNKLGNTNASIILYGPGAVHDSGNAASRAAAGLCLWATLLARLLLDF</sequence>
<evidence type="ECO:0000256" key="2">
    <source>
        <dbReference type="ARBA" id="ARBA00022475"/>
    </source>
</evidence>
<keyword evidence="8" id="KW-1015">Disulfide bond</keyword>
<evidence type="ECO:0000259" key="13">
    <source>
        <dbReference type="PROSITE" id="PS50835"/>
    </source>
</evidence>
<dbReference type="InterPro" id="IPR013783">
    <property type="entry name" value="Ig-like_fold"/>
</dbReference>
<dbReference type="GO" id="GO:0098552">
    <property type="term" value="C:side of membrane"/>
    <property type="evidence" value="ECO:0007669"/>
    <property type="project" value="UniProtKB-KW"/>
</dbReference>
<dbReference type="SMART" id="SM00409">
    <property type="entry name" value="IG"/>
    <property type="match status" value="3"/>
</dbReference>
<keyword evidence="6" id="KW-0130">Cell adhesion</keyword>
<dbReference type="GO" id="GO:0005911">
    <property type="term" value="C:cell-cell junction"/>
    <property type="evidence" value="ECO:0000318"/>
    <property type="project" value="GO_Central"/>
</dbReference>
<dbReference type="SMART" id="SM00408">
    <property type="entry name" value="IGc2"/>
    <property type="match status" value="2"/>
</dbReference>
<reference evidence="14" key="1">
    <citation type="submission" date="2020-11" db="EMBL/GenBank/DDBJ databases">
        <title>Gallus gallus (Chicken) genome, bGalGal1, GRCg7b, maternal haplotype autosomes + Z &amp; W.</title>
        <authorList>
            <person name="Warren W."/>
            <person name="Formenti G."/>
            <person name="Fedrigo O."/>
            <person name="Haase B."/>
            <person name="Mountcastle J."/>
            <person name="Balacco J."/>
            <person name="Tracey A."/>
            <person name="Schneider V."/>
            <person name="Okimoto R."/>
            <person name="Cheng H."/>
            <person name="Hawken R."/>
            <person name="Howe K."/>
            <person name="Jarvis E.D."/>
        </authorList>
    </citation>
    <scope>NUCLEOTIDE SEQUENCE [LARGE SCALE GENOMIC DNA]</scope>
    <source>
        <strain evidence="14">Broiler</strain>
    </source>
</reference>
<dbReference type="FunFam" id="2.60.40.10:FF:000305">
    <property type="entry name" value="neurotrimin isoform X2"/>
    <property type="match status" value="1"/>
</dbReference>
<dbReference type="InterPro" id="IPR007110">
    <property type="entry name" value="Ig-like_dom"/>
</dbReference>
<dbReference type="SUPFAM" id="SSF48726">
    <property type="entry name" value="Immunoglobulin"/>
    <property type="match status" value="3"/>
</dbReference>
<evidence type="ECO:0000256" key="6">
    <source>
        <dbReference type="ARBA" id="ARBA00022889"/>
    </source>
</evidence>
<dbReference type="PANTHER" id="PTHR42757:SF17">
    <property type="entry name" value="OPIOID-BINDING PROTEIN_CELL ADHESION MOLECULE"/>
    <property type="match status" value="1"/>
</dbReference>
<proteinExistence type="inferred from homology"/>
<dbReference type="InterPro" id="IPR003598">
    <property type="entry name" value="Ig_sub2"/>
</dbReference>
<dbReference type="Pfam" id="PF13927">
    <property type="entry name" value="Ig_3"/>
    <property type="match status" value="1"/>
</dbReference>
<dbReference type="InterPro" id="IPR003599">
    <property type="entry name" value="Ig_sub"/>
</dbReference>
<keyword evidence="7" id="KW-0472">Membrane</keyword>
<evidence type="ECO:0000256" key="12">
    <source>
        <dbReference type="ARBA" id="ARBA00037995"/>
    </source>
</evidence>
<organism evidence="14 15">
    <name type="scientific">Gallus gallus</name>
    <name type="common">Chicken</name>
    <dbReference type="NCBI Taxonomy" id="9031"/>
    <lineage>
        <taxon>Eukaryota</taxon>
        <taxon>Metazoa</taxon>
        <taxon>Chordata</taxon>
        <taxon>Craniata</taxon>
        <taxon>Vertebrata</taxon>
        <taxon>Euteleostomi</taxon>
        <taxon>Archelosauria</taxon>
        <taxon>Archosauria</taxon>
        <taxon>Dinosauria</taxon>
        <taxon>Saurischia</taxon>
        <taxon>Theropoda</taxon>
        <taxon>Coelurosauria</taxon>
        <taxon>Aves</taxon>
        <taxon>Neognathae</taxon>
        <taxon>Galloanserae</taxon>
        <taxon>Galliformes</taxon>
        <taxon>Phasianidae</taxon>
        <taxon>Phasianinae</taxon>
        <taxon>Gallus</taxon>
    </lineage>
</organism>
<keyword evidence="4" id="KW-0732">Signal</keyword>
<dbReference type="AlphaFoldDB" id="A0A8V0ZTF2"/>
<dbReference type="GeneTree" id="ENSGT00940000160304"/>
<evidence type="ECO:0000313" key="15">
    <source>
        <dbReference type="Proteomes" id="UP000000539"/>
    </source>
</evidence>
<dbReference type="Proteomes" id="UP000000539">
    <property type="component" value="Chromosome 24"/>
</dbReference>
<feature type="domain" description="Ig-like" evidence="13">
    <location>
        <begin position="204"/>
        <end position="286"/>
    </location>
</feature>
<evidence type="ECO:0000256" key="10">
    <source>
        <dbReference type="ARBA" id="ARBA00023288"/>
    </source>
</evidence>
<keyword evidence="3" id="KW-0336">GPI-anchor</keyword>